<feature type="region of interest" description="Disordered" evidence="1">
    <location>
        <begin position="401"/>
        <end position="421"/>
    </location>
</feature>
<evidence type="ECO:0000313" key="4">
    <source>
        <dbReference type="EMBL" id="EEF50533.1"/>
    </source>
</evidence>
<protein>
    <recommendedName>
        <fullName evidence="6">DUF4378 domain-containing protein</fullName>
    </recommendedName>
</protein>
<keyword evidence="5" id="KW-1185">Reference proteome</keyword>
<dbReference type="STRING" id="3988.B9RDS5"/>
<organism evidence="4 5">
    <name type="scientific">Ricinus communis</name>
    <name type="common">Castor bean</name>
    <dbReference type="NCBI Taxonomy" id="3988"/>
    <lineage>
        <taxon>Eukaryota</taxon>
        <taxon>Viridiplantae</taxon>
        <taxon>Streptophyta</taxon>
        <taxon>Embryophyta</taxon>
        <taxon>Tracheophyta</taxon>
        <taxon>Spermatophyta</taxon>
        <taxon>Magnoliopsida</taxon>
        <taxon>eudicotyledons</taxon>
        <taxon>Gunneridae</taxon>
        <taxon>Pentapetalae</taxon>
        <taxon>rosids</taxon>
        <taxon>fabids</taxon>
        <taxon>Malpighiales</taxon>
        <taxon>Euphorbiaceae</taxon>
        <taxon>Acalyphoideae</taxon>
        <taxon>Acalypheae</taxon>
        <taxon>Ricinus</taxon>
    </lineage>
</organism>
<feature type="domain" description="DUF3741" evidence="2">
    <location>
        <begin position="274"/>
        <end position="317"/>
    </location>
</feature>
<dbReference type="InParanoid" id="B9RDS5"/>
<feature type="region of interest" description="Disordered" evidence="1">
    <location>
        <begin position="18"/>
        <end position="51"/>
    </location>
</feature>
<proteinExistence type="predicted"/>
<dbReference type="AlphaFoldDB" id="B9RDS5"/>
<evidence type="ECO:0000313" key="5">
    <source>
        <dbReference type="Proteomes" id="UP000008311"/>
    </source>
</evidence>
<evidence type="ECO:0000259" key="3">
    <source>
        <dbReference type="Pfam" id="PF14309"/>
    </source>
</evidence>
<reference evidence="5" key="1">
    <citation type="journal article" date="2010" name="Nat. Biotechnol.">
        <title>Draft genome sequence of the oilseed species Ricinus communis.</title>
        <authorList>
            <person name="Chan A.P."/>
            <person name="Crabtree J."/>
            <person name="Zhao Q."/>
            <person name="Lorenzi H."/>
            <person name="Orvis J."/>
            <person name="Puiu D."/>
            <person name="Melake-Berhan A."/>
            <person name="Jones K.M."/>
            <person name="Redman J."/>
            <person name="Chen G."/>
            <person name="Cahoon E.B."/>
            <person name="Gedil M."/>
            <person name="Stanke M."/>
            <person name="Haas B.J."/>
            <person name="Wortman J.R."/>
            <person name="Fraser-Liggett C.M."/>
            <person name="Ravel J."/>
            <person name="Rabinowicz P.D."/>
        </authorList>
    </citation>
    <scope>NUCLEOTIDE SEQUENCE [LARGE SCALE GENOMIC DNA]</scope>
    <source>
        <strain evidence="5">cv. Hale</strain>
    </source>
</reference>
<gene>
    <name evidence="4" type="ORF">RCOM_1615290</name>
</gene>
<sequence length="999" mass="111692">MKLKINKACDLSSISALPPQSRLSTLPTGPQTSQLRSQQSQQSFSQGYSSQHGMFSQMSQTSFDEALTTDQRFNSQERENSLKKTSCFPSISYAREESQMPISRSSTNIMRKWNSASVPDHKCQINEELEHRIGMMETLLNKFGMILGSVQSDVMQVNKGTKEASLEMEGIRQKLVVLDTSLQLMIKGQEDTKFTLDGSLKSISERLSKDISQDRLQQIFLVLSAFPQQMEASLLKLQSDLSMTFTKELQAYGAQRGPLPRERATSRAKTAICKHASKGKHGAVDEDIHPSKELKDAIKILSSDEELSMKLLQGPKSLMVKYIENLWNAQVEKDEVSKPLVGSNLSEQEIRDLKQTDEVVHSKQRKFFRRKAKSLEKTPSNKATQASNKIVILKPGPALLEKPETEGSIGPAPESQPFIRYKGPDERVGSYFFLSEIKRKLKQAMGKEQPEIAPDSISKKFPNKHWARADTDRRYKENAGRNSPGKEHFFIEKIARPSGVKKGEKTDKSKVCETGVERETGNNSKQRLTNIYVEAKKHLSEMVTSGNGEGDFSSRQVPRTLGRILSLPEYNCSPFGSPGRDWGQSFVTAQMRFSANDKFQKQENNVSHLGRMTLNSESELCASDENTNGKAEASIDSNSSASNDIVQDIEVERISCFIGDGTTSEGDVEIIKADEIVVQGDVNILDSLSEPSNSCITRDDQTGGLSEVSDAKGYSDSLRVVKSLTDEEIQPLPSLLTTLSSSPVTKKENDQECSVEVSDRPSPVSVLEPLFTEEDISPASTRYQPAELPMPPLRIQFEEHGPSSTDLGTHLKACIQDKESVFEYIKAVLEASELNWDEFYIMSNSSDPLLDPSIYDEVGFYPNQLCYDRKLLFDCISEVLMEVYERYFGCPLGLSFGKPTVQPAPDMKYAIHAVWEGVYWYILPLPLPHTLEQIVKKDMAKTGSWMDLRCDSETMVIEIGDAIFKDLIGETVLSCVNEGPEVENHLLQVEPRDESSIEL</sequence>
<feature type="region of interest" description="Disordered" evidence="1">
    <location>
        <begin position="740"/>
        <end position="759"/>
    </location>
</feature>
<accession>B9RDS5</accession>
<dbReference type="PANTHER" id="PTHR47212">
    <property type="entry name" value="ADHESIN-LIKE PROTEIN, PUTATIVE (DUF3741)-RELATED"/>
    <property type="match status" value="1"/>
</dbReference>
<dbReference type="EMBL" id="EQ973775">
    <property type="protein sequence ID" value="EEF50533.1"/>
    <property type="molecule type" value="Genomic_DNA"/>
</dbReference>
<feature type="compositionally biased region" description="Low complexity" evidence="1">
    <location>
        <begin position="31"/>
        <end position="51"/>
    </location>
</feature>
<evidence type="ECO:0000256" key="1">
    <source>
        <dbReference type="SAM" id="MobiDB-lite"/>
    </source>
</evidence>
<feature type="domain" description="DUF4378" evidence="3">
    <location>
        <begin position="822"/>
        <end position="970"/>
    </location>
</feature>
<dbReference type="FunCoup" id="B9RDS5">
    <property type="interactions" value="1398"/>
</dbReference>
<dbReference type="InterPro" id="IPR022212">
    <property type="entry name" value="DUF3741"/>
</dbReference>
<evidence type="ECO:0000259" key="2">
    <source>
        <dbReference type="Pfam" id="PF12552"/>
    </source>
</evidence>
<evidence type="ECO:0008006" key="6">
    <source>
        <dbReference type="Google" id="ProtNLM"/>
    </source>
</evidence>
<name>B9RDS5_RICCO</name>
<feature type="compositionally biased region" description="Polar residues" evidence="1">
    <location>
        <begin position="21"/>
        <end position="30"/>
    </location>
</feature>
<dbReference type="PANTHER" id="PTHR47212:SF4">
    <property type="entry name" value="ADHESIN-LIKE PROTEIN, PUTATIVE (DUF3741)-RELATED"/>
    <property type="match status" value="1"/>
</dbReference>
<feature type="region of interest" description="Disordered" evidence="1">
    <location>
        <begin position="621"/>
        <end position="640"/>
    </location>
</feature>
<dbReference type="Pfam" id="PF12552">
    <property type="entry name" value="DUF3741"/>
    <property type="match status" value="1"/>
</dbReference>
<dbReference type="Proteomes" id="UP000008311">
    <property type="component" value="Unassembled WGS sequence"/>
</dbReference>
<dbReference type="Pfam" id="PF14309">
    <property type="entry name" value="DUF4378"/>
    <property type="match status" value="1"/>
</dbReference>
<dbReference type="InterPro" id="IPR025486">
    <property type="entry name" value="DUF4378"/>
</dbReference>
<dbReference type="eggNOG" id="ENOG502QV0Y">
    <property type="taxonomic scope" value="Eukaryota"/>
</dbReference>